<feature type="non-terminal residue" evidence="2">
    <location>
        <position position="1"/>
    </location>
</feature>
<evidence type="ECO:0000259" key="1">
    <source>
        <dbReference type="Pfam" id="PF18658"/>
    </source>
</evidence>
<dbReference type="Pfam" id="PF18658">
    <property type="entry name" value="zf-C2H2_12"/>
    <property type="match status" value="1"/>
</dbReference>
<dbReference type="PANTHER" id="PTHR45913:SF21">
    <property type="entry name" value="DUF4371 DOMAIN-CONTAINING PROTEIN"/>
    <property type="match status" value="1"/>
</dbReference>
<gene>
    <name evidence="2" type="ORF">AgaP_AGAP012527</name>
</gene>
<dbReference type="EMBL" id="AAAB01008903">
    <property type="protein sequence ID" value="EAL40445.3"/>
    <property type="molecule type" value="Genomic_DNA"/>
</dbReference>
<dbReference type="InterPro" id="IPR012337">
    <property type="entry name" value="RNaseH-like_sf"/>
</dbReference>
<reference evidence="2" key="5">
    <citation type="submission" date="2011-05" db="EMBL/GenBank/DDBJ databases">
        <authorList>
            <consortium name="VectorBase"/>
        </authorList>
    </citation>
    <scope>NUCLEOTIDE SEQUENCE</scope>
    <source>
        <strain evidence="2">PEST</strain>
    </source>
</reference>
<sequence length="591" mass="69124">ISMTESKKRKIVDECRQFQEEWNIKYFFAKHGDKALCVICNENVSVMKDYNLRRHYQSKHEDKYGQLQGKECNKKFSKLHHQLSSQKALFCKLANENESVTNASYKVAYILAKRGKPFTDGELVKECMLEVVQELCPEMIKNLQISLSPNTMAHRVEDIGENIMNQVKTHATNFRYFSFAMDESLDISSTSQLLMFIRGVDENMKVTQELAALHSMYDTVTGEHIFNKMLNTFSEYNLEWSNLSCVTVDGGRNMSGTKKGLVGQVKEECKKRKIPQPMFVHCMIHQEALCAKYLDISCVLQPVVKIVNFIRSHGLNHRQFRNMLKDNDADYLDLPYYTAVRWLSCGKLLTSMLELRKDVVEFLDVKGKQEPLLRDENWIWKLAFAADITNHLNVLNLKLQGQDNLISDLYTHIKAFRSKLRLFIEQLQIKKLTHFPEVRNFKKINVEFPVDYASYLLRELQTQFNDRFAEVEEKASEIRIFNPFEAVFEDCPDELQIEIIEMQANDYLKNKFKEGLIEFYNFLPKTDFPKMKDFACRYISLFGTRMKYVKNRLRSNMTDKHMESILLIGTSNLKPELTAITGSKKQFRRSH</sequence>
<feature type="domain" description="SPIN-DOC-like zinc-finger" evidence="1">
    <location>
        <begin position="19"/>
        <end position="63"/>
    </location>
</feature>
<dbReference type="PANTHER" id="PTHR45913">
    <property type="entry name" value="EPM2A-INTERACTING PROTEIN 1"/>
    <property type="match status" value="1"/>
</dbReference>
<reference evidence="2" key="2">
    <citation type="submission" date="2002-03" db="EMBL/GenBank/DDBJ databases">
        <authorList>
            <consortium name="The Anopheles Genome Sequencing Consortium"/>
        </authorList>
    </citation>
    <scope>NUCLEOTIDE SEQUENCE</scope>
    <source>
        <strain evidence="2">PEST</strain>
    </source>
</reference>
<evidence type="ECO:0000313" key="2">
    <source>
        <dbReference type="EMBL" id="EAL40445.3"/>
    </source>
</evidence>
<dbReference type="OMA" id="DEDMNIT"/>
<dbReference type="InParanoid" id="Q5TSP9"/>
<dbReference type="eggNOG" id="ENOG502QS6T">
    <property type="taxonomic scope" value="Eukaryota"/>
</dbReference>
<protein>
    <submittedName>
        <fullName evidence="2">AGAP012527-PA</fullName>
    </submittedName>
</protein>
<dbReference type="AlphaFoldDB" id="Q5TSP9"/>
<name>Q5TSP9_ANOGA</name>
<reference evidence="2" key="4">
    <citation type="journal article" date="2007" name="Genome Biol.">
        <title>Update of the Anopheles gambiae PEST genome assembly.</title>
        <authorList>
            <person name="Sharakhova M.V."/>
            <person name="Hammond M.P."/>
            <person name="Lobo N.F."/>
            <person name="Krzywinski J."/>
            <person name="Unger M.F."/>
            <person name="Hillenmeyer M.E."/>
            <person name="Bruggner R.V."/>
            <person name="Birney E."/>
            <person name="Collins F.H."/>
        </authorList>
    </citation>
    <scope>NUCLEOTIDE SEQUENCE [LARGE SCALE GENOMIC DNA]</scope>
    <source>
        <strain evidence="2">PEST</strain>
    </source>
</reference>
<proteinExistence type="predicted"/>
<organism evidence="2">
    <name type="scientific">Anopheles gambiae</name>
    <name type="common">African malaria mosquito</name>
    <dbReference type="NCBI Taxonomy" id="7165"/>
    <lineage>
        <taxon>Eukaryota</taxon>
        <taxon>Metazoa</taxon>
        <taxon>Ecdysozoa</taxon>
        <taxon>Arthropoda</taxon>
        <taxon>Hexapoda</taxon>
        <taxon>Insecta</taxon>
        <taxon>Pterygota</taxon>
        <taxon>Neoptera</taxon>
        <taxon>Endopterygota</taxon>
        <taxon>Diptera</taxon>
        <taxon>Nematocera</taxon>
        <taxon>Culicoidea</taxon>
        <taxon>Culicidae</taxon>
        <taxon>Anophelinae</taxon>
        <taxon>Anopheles</taxon>
    </lineage>
</organism>
<comment type="caution">
    <text evidence="2">The sequence shown here is derived from an EMBL/GenBank/DDBJ whole genome shotgun (WGS) entry which is preliminary data.</text>
</comment>
<dbReference type="HOGENOM" id="CLU_021316_5_1_1"/>
<dbReference type="InterPro" id="IPR040647">
    <property type="entry name" value="SPIN-DOC_Znf-C2H2"/>
</dbReference>
<reference evidence="2" key="1">
    <citation type="journal article" date="2002" name="Science">
        <title>The genome sequence of the malaria mosquito Anopheles gambiae.</title>
        <authorList>
            <person name="Holt R.A."/>
            <person name="Subramanian G.M."/>
            <person name="Halpern A."/>
            <person name="Sutton G.G."/>
            <person name="Charlab R."/>
            <person name="Nusskern D.R."/>
            <person name="Wincker P."/>
            <person name="Clark A.G."/>
            <person name="Ribeiro J.M."/>
            <person name="Wides R."/>
            <person name="Salzberg S.L."/>
            <person name="Loftus B."/>
            <person name="Yandell M."/>
            <person name="Majoros W.H."/>
            <person name="Rusch D.B."/>
            <person name="Lai Z."/>
            <person name="Kraft C.L."/>
            <person name="Abril J.F."/>
            <person name="Anthouard V."/>
            <person name="Arensburger P."/>
            <person name="Atkinson P.W."/>
            <person name="Baden H."/>
            <person name="de Berardinis V."/>
            <person name="Baldwin D."/>
            <person name="Benes V."/>
            <person name="Biedler J."/>
            <person name="Blass C."/>
            <person name="Bolanos R."/>
            <person name="Boscus D."/>
            <person name="Barnstead M."/>
            <person name="Cai S."/>
            <person name="Center A."/>
            <person name="Chaturverdi K."/>
            <person name="Christophides G.K."/>
            <person name="Chrystal M.A."/>
            <person name="Clamp M."/>
            <person name="Cravchik A."/>
            <person name="Curwen V."/>
            <person name="Dana A."/>
            <person name="Delcher A."/>
            <person name="Dew I."/>
            <person name="Evans C.A."/>
            <person name="Flanigan M."/>
            <person name="Grundschober-Freimoser A."/>
            <person name="Friedli L."/>
            <person name="Gu Z."/>
            <person name="Guan P."/>
            <person name="Guigo R."/>
            <person name="Hillenmeyer M.E."/>
            <person name="Hladun S.L."/>
            <person name="Hogan J.R."/>
            <person name="Hong Y.S."/>
            <person name="Hoover J."/>
            <person name="Jaillon O."/>
            <person name="Ke Z."/>
            <person name="Kodira C."/>
            <person name="Kokoza E."/>
            <person name="Koutsos A."/>
            <person name="Letunic I."/>
            <person name="Levitsky A."/>
            <person name="Liang Y."/>
            <person name="Lin J.J."/>
            <person name="Lobo N.F."/>
            <person name="Lopez J.R."/>
            <person name="Malek J.A."/>
            <person name="McIntosh T.C."/>
            <person name="Meister S."/>
            <person name="Miller J."/>
            <person name="Mobarry C."/>
            <person name="Mongin E."/>
            <person name="Murphy S.D."/>
            <person name="O'Brochta D.A."/>
            <person name="Pfannkoch C."/>
            <person name="Qi R."/>
            <person name="Regier M.A."/>
            <person name="Remington K."/>
            <person name="Shao H."/>
            <person name="Sharakhova M.V."/>
            <person name="Sitter C.D."/>
            <person name="Shetty J."/>
            <person name="Smith T.J."/>
            <person name="Strong R."/>
            <person name="Sun J."/>
            <person name="Thomasova D."/>
            <person name="Ton L.Q."/>
            <person name="Topalis P."/>
            <person name="Tu Z."/>
            <person name="Unger M.F."/>
            <person name="Walenz B."/>
            <person name="Wang A."/>
            <person name="Wang J."/>
            <person name="Wang M."/>
            <person name="Wang X."/>
            <person name="Woodford K.J."/>
            <person name="Wortman J.R."/>
            <person name="Wu M."/>
            <person name="Yao A."/>
            <person name="Zdobnov E.M."/>
            <person name="Zhang H."/>
            <person name="Zhao Q."/>
            <person name="Zhao S."/>
            <person name="Zhu S.C."/>
            <person name="Zhimulev I."/>
            <person name="Coluzzi M."/>
            <person name="della Torre A."/>
            <person name="Roth C.W."/>
            <person name="Louis C."/>
            <person name="Kalush F."/>
            <person name="Mural R.J."/>
            <person name="Myers E.W."/>
            <person name="Adams M.D."/>
            <person name="Smith H.O."/>
            <person name="Broder S."/>
            <person name="Gardner M.J."/>
            <person name="Fraser C.M."/>
            <person name="Birney E."/>
            <person name="Bork P."/>
            <person name="Brey P.T."/>
            <person name="Venter J.C."/>
            <person name="Weissenbach J."/>
            <person name="Kafatos F.C."/>
            <person name="Collins F.H."/>
            <person name="Hoffman S.L."/>
        </authorList>
    </citation>
    <scope>NUCLEOTIDE SEQUENCE [LARGE SCALE GENOMIC DNA]</scope>
    <source>
        <strain evidence="2">PEST</strain>
    </source>
</reference>
<dbReference type="SUPFAM" id="SSF53098">
    <property type="entry name" value="Ribonuclease H-like"/>
    <property type="match status" value="1"/>
</dbReference>
<reference evidence="2" key="3">
    <citation type="journal article" date="2004" name="Trends Parasitol.">
        <title>The Anopheles gambiae genome: an update.</title>
        <authorList>
            <person name="Mongin E."/>
            <person name="Louis C."/>
            <person name="Holt R.A."/>
            <person name="Birney E."/>
            <person name="Collins F.H."/>
        </authorList>
    </citation>
    <scope>NUCLEOTIDE SEQUENCE [LARGE SCALE GENOMIC DNA]</scope>
    <source>
        <strain evidence="2">PEST</strain>
    </source>
</reference>
<dbReference type="PaxDb" id="7165-AGAP012527-PA"/>
<accession>Q5TSP9</accession>